<dbReference type="InterPro" id="IPR020053">
    <property type="entry name" value="Ribosome-bd_factorA_CS"/>
</dbReference>
<dbReference type="OrthoDB" id="418445at2759"/>
<evidence type="ECO:0000313" key="3">
    <source>
        <dbReference type="Proteomes" id="UP001142489"/>
    </source>
</evidence>
<dbReference type="PANTHER" id="PTHR14725">
    <property type="entry name" value="RIBOSOME-BINDING FACTOR A, MITOCHONDRIAL-RELATED"/>
    <property type="match status" value="1"/>
</dbReference>
<dbReference type="GO" id="GO:0006364">
    <property type="term" value="P:rRNA processing"/>
    <property type="evidence" value="ECO:0007669"/>
    <property type="project" value="InterPro"/>
</dbReference>
<dbReference type="Proteomes" id="UP001142489">
    <property type="component" value="Unassembled WGS sequence"/>
</dbReference>
<proteinExistence type="predicted"/>
<feature type="region of interest" description="Disordered" evidence="1">
    <location>
        <begin position="311"/>
        <end position="371"/>
    </location>
</feature>
<dbReference type="PROSITE" id="PS01319">
    <property type="entry name" value="RBFA"/>
    <property type="match status" value="1"/>
</dbReference>
<feature type="compositionally biased region" description="Basic and acidic residues" evidence="1">
    <location>
        <begin position="321"/>
        <end position="339"/>
    </location>
</feature>
<dbReference type="InterPro" id="IPR000238">
    <property type="entry name" value="RbfA"/>
</dbReference>
<dbReference type="InterPro" id="IPR023799">
    <property type="entry name" value="RbfA_dom_sf"/>
</dbReference>
<dbReference type="SUPFAM" id="SSF89919">
    <property type="entry name" value="Ribosome-binding factor A, RbfA"/>
    <property type="match status" value="1"/>
</dbReference>
<evidence type="ECO:0008006" key="4">
    <source>
        <dbReference type="Google" id="ProtNLM"/>
    </source>
</evidence>
<evidence type="ECO:0000256" key="1">
    <source>
        <dbReference type="SAM" id="MobiDB-lite"/>
    </source>
</evidence>
<name>A0A9Q0Y3B3_9SAUR</name>
<comment type="caution">
    <text evidence="2">The sequence shown here is derived from an EMBL/GenBank/DDBJ whole genome shotgun (WGS) entry which is preliminary data.</text>
</comment>
<accession>A0A9Q0Y3B3</accession>
<feature type="compositionally biased region" description="Basic residues" evidence="1">
    <location>
        <begin position="311"/>
        <end position="320"/>
    </location>
</feature>
<dbReference type="InterPro" id="IPR015946">
    <property type="entry name" value="KH_dom-like_a/b"/>
</dbReference>
<sequence length="371" mass="42154">MWSVRPGVPATGALAAAAAAATSLRRMAGVAGCWWWRRRRAPACGAGEGGPTPLKSSCSRPLHCSAGCCDRAKLVRRYLRKKMHKFWYDNPTFDFQMITKPSSLENWPKGIPPKYTKEHSIHRRALDALLLRALSDVLSTYELGQEVYDLQVELSKASLVSDFSKCHVYWRSTGDAEKDERVARVLSKNAGEIRSYMITHQVLRKVPFLVFIQDKEDAITREIERLLAIADFGPEEENNPVQKNISEQSSATTTACLDSSHSPIRSNLFGIDHDALNKKITEFKKTRKGQKIECVGLSEEQQKQLAEIRKQKKLKKKKAKNTPDDDLTPRKYLMEKYAEDDWDSEMADSEEDQLLYEEDEMGAEDRTTHTK</sequence>
<dbReference type="AlphaFoldDB" id="A0A9Q0Y3B3"/>
<dbReference type="PANTHER" id="PTHR14725:SF0">
    <property type="entry name" value="RIBOSOME-BINDING FACTOR A, MITOCHONDRIAL-RELATED"/>
    <property type="match status" value="1"/>
</dbReference>
<keyword evidence="3" id="KW-1185">Reference proteome</keyword>
<evidence type="ECO:0000313" key="2">
    <source>
        <dbReference type="EMBL" id="KAJ7338597.1"/>
    </source>
</evidence>
<dbReference type="EMBL" id="JAPFRF010000003">
    <property type="protein sequence ID" value="KAJ7338597.1"/>
    <property type="molecule type" value="Genomic_DNA"/>
</dbReference>
<reference evidence="2" key="1">
    <citation type="journal article" date="2023" name="DNA Res.">
        <title>Chromosome-level genome assembly of Phrynocephalus forsythii using third-generation DNA sequencing and Hi-C analysis.</title>
        <authorList>
            <person name="Qi Y."/>
            <person name="Zhao W."/>
            <person name="Zhao Y."/>
            <person name="Niu C."/>
            <person name="Cao S."/>
            <person name="Zhang Y."/>
        </authorList>
    </citation>
    <scope>NUCLEOTIDE SEQUENCE</scope>
    <source>
        <tissue evidence="2">Muscle</tissue>
    </source>
</reference>
<protein>
    <recommendedName>
        <fullName evidence="4">Ribosome-binding factor A, mitochondrial</fullName>
    </recommendedName>
</protein>
<dbReference type="Gene3D" id="3.30.300.20">
    <property type="match status" value="1"/>
</dbReference>
<feature type="compositionally biased region" description="Acidic residues" evidence="1">
    <location>
        <begin position="340"/>
        <end position="362"/>
    </location>
</feature>
<dbReference type="Pfam" id="PF02033">
    <property type="entry name" value="RBFA"/>
    <property type="match status" value="1"/>
</dbReference>
<dbReference type="InterPro" id="IPR039212">
    <property type="entry name" value="RBFA_mitochondrial"/>
</dbReference>
<gene>
    <name evidence="2" type="ORF">JRQ81_012499</name>
</gene>
<organism evidence="2 3">
    <name type="scientific">Phrynocephalus forsythii</name>
    <dbReference type="NCBI Taxonomy" id="171643"/>
    <lineage>
        <taxon>Eukaryota</taxon>
        <taxon>Metazoa</taxon>
        <taxon>Chordata</taxon>
        <taxon>Craniata</taxon>
        <taxon>Vertebrata</taxon>
        <taxon>Euteleostomi</taxon>
        <taxon>Lepidosauria</taxon>
        <taxon>Squamata</taxon>
        <taxon>Bifurcata</taxon>
        <taxon>Unidentata</taxon>
        <taxon>Episquamata</taxon>
        <taxon>Toxicofera</taxon>
        <taxon>Iguania</taxon>
        <taxon>Acrodonta</taxon>
        <taxon>Agamidae</taxon>
        <taxon>Agaminae</taxon>
        <taxon>Phrynocephalus</taxon>
    </lineage>
</organism>